<organism evidence="2 3">
    <name type="scientific">Candidatus Magnetoglobus multicellularis str. Araruama</name>
    <dbReference type="NCBI Taxonomy" id="890399"/>
    <lineage>
        <taxon>Bacteria</taxon>
        <taxon>Pseudomonadati</taxon>
        <taxon>Thermodesulfobacteriota</taxon>
        <taxon>Desulfobacteria</taxon>
        <taxon>Desulfobacterales</taxon>
        <taxon>Desulfobacteraceae</taxon>
        <taxon>Candidatus Magnetoglobus</taxon>
    </lineage>
</organism>
<evidence type="ECO:0000259" key="1">
    <source>
        <dbReference type="SMART" id="SM00849"/>
    </source>
</evidence>
<dbReference type="Pfam" id="PF23023">
    <property type="entry name" value="Anti-Pycsar_Apyc1"/>
    <property type="match status" value="1"/>
</dbReference>
<dbReference type="Proteomes" id="UP000189670">
    <property type="component" value="Unassembled WGS sequence"/>
</dbReference>
<dbReference type="GO" id="GO:0042781">
    <property type="term" value="F:3'-tRNA processing endoribonuclease activity"/>
    <property type="evidence" value="ECO:0007669"/>
    <property type="project" value="TreeGrafter"/>
</dbReference>
<name>A0A1V1PBZ5_9BACT</name>
<dbReference type="InterPro" id="IPR036866">
    <property type="entry name" value="RibonucZ/Hydroxyglut_hydro"/>
</dbReference>
<dbReference type="Gene3D" id="3.60.15.10">
    <property type="entry name" value="Ribonuclease Z/Hydroxyacylglutathione hydrolase-like"/>
    <property type="match status" value="1"/>
</dbReference>
<evidence type="ECO:0000313" key="2">
    <source>
        <dbReference type="EMBL" id="ETR72293.1"/>
    </source>
</evidence>
<dbReference type="AlphaFoldDB" id="A0A1V1PBZ5"/>
<accession>A0A1V1PBZ5</accession>
<comment type="caution">
    <text evidence="2">The sequence shown here is derived from an EMBL/GenBank/DDBJ whole genome shotgun (WGS) entry which is preliminary data.</text>
</comment>
<dbReference type="SMART" id="SM00849">
    <property type="entry name" value="Lactamase_B"/>
    <property type="match status" value="1"/>
</dbReference>
<dbReference type="EMBL" id="ATBP01000163">
    <property type="protein sequence ID" value="ETR72293.1"/>
    <property type="molecule type" value="Genomic_DNA"/>
</dbReference>
<dbReference type="InterPro" id="IPR001279">
    <property type="entry name" value="Metallo-B-lactamas"/>
</dbReference>
<dbReference type="SUPFAM" id="SSF56281">
    <property type="entry name" value="Metallo-hydrolase/oxidoreductase"/>
    <property type="match status" value="1"/>
</dbReference>
<dbReference type="CDD" id="cd16272">
    <property type="entry name" value="RNaseZ_MBL-fold"/>
    <property type="match status" value="1"/>
</dbReference>
<sequence>MNKQSIHITILGSGTCVPSLKRSASSVLLEIENNKILIDSGPGTTQRLLEAGISINQLTHIFYSHFHPDHISELITILFSSKYSGLTRQKSLHITAGTGFLDFYNRLKSAFGHWIDLDTLILDEMSIITGDHRTFDGFNVDTMPTNHNPESLAYRFTSIAGASVVYSGDTDECQELIQIARNADILICESAMPDAQKVKGHLTPSLAGNIAHEAKVSQLILTHFYPECDTVDIARQCRTIWSGPLWLAQDLMRLAV</sequence>
<reference evidence="3" key="1">
    <citation type="submission" date="2012-11" db="EMBL/GenBank/DDBJ databases">
        <authorList>
            <person name="Lucero-Rivera Y.E."/>
            <person name="Tovar-Ramirez D."/>
        </authorList>
    </citation>
    <scope>NUCLEOTIDE SEQUENCE [LARGE SCALE GENOMIC DNA]</scope>
    <source>
        <strain evidence="3">Araruama</strain>
    </source>
</reference>
<evidence type="ECO:0000313" key="3">
    <source>
        <dbReference type="Proteomes" id="UP000189670"/>
    </source>
</evidence>
<protein>
    <submittedName>
        <fullName evidence="2">Beta-lactamase domain-containing protein</fullName>
    </submittedName>
</protein>
<feature type="domain" description="Metallo-beta-lactamase" evidence="1">
    <location>
        <begin position="23"/>
        <end position="223"/>
    </location>
</feature>
<dbReference type="PANTHER" id="PTHR46018">
    <property type="entry name" value="ZINC PHOSPHODIESTERASE ELAC PROTEIN 1"/>
    <property type="match status" value="1"/>
</dbReference>
<dbReference type="PANTHER" id="PTHR46018:SF2">
    <property type="entry name" value="ZINC PHOSPHODIESTERASE ELAC PROTEIN 1"/>
    <property type="match status" value="1"/>
</dbReference>
<proteinExistence type="predicted"/>
<gene>
    <name evidence="2" type="ORF">OMM_01819</name>
</gene>